<sequence length="574" mass="64637">MSQHHLTTHNAPCTGSLASDSEALEMRPTIWNDPTTELLRPAEGPACSPALEVYQAPTAEQVSQTHNLIQIEETELEDLNKKHADLLTQLKAVEQEQTRVSESIARRRSSLSRFHSLPHDVLAVIFQSSEDVSPWVWMSLNRMCRAVAMQTRSLWSKLLVSNDADPSRWAPQKTRWASGRERCNTVPRLERALARSAGGKIDVKLDLLSYRDTWITPRRQTQASELITTLQTAQSRIHSLDFSGNSPPTIEALDMSSWNLPNLETAILTTKMTTIAKRIQNTATKLQSLGLDIYPEEKLDWELPPKSLITTMKLRVMSGGRALRENVGPNISSILSSTKQLTHLTLHDTEILEMLPKSTLVLPSLQHLVLRDCTFGIRLSLPRLETFDLARTRFMLDGKNLALPSLKSLKLWYMPSDFCEVINASMLESLDICGYASVFIQLVESSMKKGYMIPPVLKLEAHKVRSNEDDFLTALDSIESLQDLTLHGTGLGKKFFDSFAGANVASKTQIIRRTPICTSLRRFSLNLEDVGNVSTEKAMTKWVYQAVKVRQRSEYPLDEILFKGGRNEEWTPLS</sequence>
<dbReference type="HOGENOM" id="CLU_446969_0_0_1"/>
<protein>
    <recommendedName>
        <fullName evidence="4">F-box domain-containing protein</fullName>
    </recommendedName>
</protein>
<evidence type="ECO:0000313" key="2">
    <source>
        <dbReference type="EMBL" id="CCA73877.1"/>
    </source>
</evidence>
<dbReference type="Gene3D" id="3.80.10.10">
    <property type="entry name" value="Ribonuclease Inhibitor"/>
    <property type="match status" value="1"/>
</dbReference>
<keyword evidence="1" id="KW-0175">Coiled coil</keyword>
<organism evidence="2 3">
    <name type="scientific">Serendipita indica (strain DSM 11827)</name>
    <name type="common">Root endophyte fungus</name>
    <name type="synonym">Piriformospora indica</name>
    <dbReference type="NCBI Taxonomy" id="1109443"/>
    <lineage>
        <taxon>Eukaryota</taxon>
        <taxon>Fungi</taxon>
        <taxon>Dikarya</taxon>
        <taxon>Basidiomycota</taxon>
        <taxon>Agaricomycotina</taxon>
        <taxon>Agaricomycetes</taxon>
        <taxon>Sebacinales</taxon>
        <taxon>Serendipitaceae</taxon>
        <taxon>Serendipita</taxon>
    </lineage>
</organism>
<dbReference type="InterPro" id="IPR032675">
    <property type="entry name" value="LRR_dom_sf"/>
</dbReference>
<evidence type="ECO:0000313" key="3">
    <source>
        <dbReference type="Proteomes" id="UP000007148"/>
    </source>
</evidence>
<dbReference type="AlphaFoldDB" id="G4TRD4"/>
<keyword evidence="3" id="KW-1185">Reference proteome</keyword>
<proteinExistence type="predicted"/>
<evidence type="ECO:0000256" key="1">
    <source>
        <dbReference type="SAM" id="Coils"/>
    </source>
</evidence>
<name>G4TRD4_SERID</name>
<feature type="coiled-coil region" evidence="1">
    <location>
        <begin position="62"/>
        <end position="96"/>
    </location>
</feature>
<reference evidence="2 3" key="1">
    <citation type="journal article" date="2011" name="PLoS Pathog.">
        <title>Endophytic Life Strategies Decoded by Genome and Transcriptome Analyses of the Mutualistic Root Symbiont Piriformospora indica.</title>
        <authorList>
            <person name="Zuccaro A."/>
            <person name="Lahrmann U."/>
            <person name="Guldener U."/>
            <person name="Langen G."/>
            <person name="Pfiffi S."/>
            <person name="Biedenkopf D."/>
            <person name="Wong P."/>
            <person name="Samans B."/>
            <person name="Grimm C."/>
            <person name="Basiewicz M."/>
            <person name="Murat C."/>
            <person name="Martin F."/>
            <person name="Kogel K.H."/>
        </authorList>
    </citation>
    <scope>NUCLEOTIDE SEQUENCE [LARGE SCALE GENOMIC DNA]</scope>
    <source>
        <strain evidence="2 3">DSM 11827</strain>
    </source>
</reference>
<dbReference type="InParanoid" id="G4TRD4"/>
<dbReference type="EMBL" id="CAFZ01000260">
    <property type="protein sequence ID" value="CCA73877.1"/>
    <property type="molecule type" value="Genomic_DNA"/>
</dbReference>
<evidence type="ECO:0008006" key="4">
    <source>
        <dbReference type="Google" id="ProtNLM"/>
    </source>
</evidence>
<comment type="caution">
    <text evidence="2">The sequence shown here is derived from an EMBL/GenBank/DDBJ whole genome shotgun (WGS) entry which is preliminary data.</text>
</comment>
<accession>G4TRD4</accession>
<gene>
    <name evidence="2" type="ORF">PIIN_07830</name>
</gene>
<dbReference type="Proteomes" id="UP000007148">
    <property type="component" value="Unassembled WGS sequence"/>
</dbReference>
<dbReference type="SUPFAM" id="SSF52047">
    <property type="entry name" value="RNI-like"/>
    <property type="match status" value="1"/>
</dbReference>
<dbReference type="OrthoDB" id="2269034at2759"/>